<dbReference type="AlphaFoldDB" id="A0A7W7FXU7"/>
<protein>
    <submittedName>
        <fullName evidence="1">Uncharacterized protein (TIGR02453 family)</fullName>
    </submittedName>
</protein>
<dbReference type="Pfam" id="PF09365">
    <property type="entry name" value="DUF2461"/>
    <property type="match status" value="1"/>
</dbReference>
<reference evidence="1 2" key="1">
    <citation type="submission" date="2020-08" db="EMBL/GenBank/DDBJ databases">
        <title>Sequencing the genomes of 1000 actinobacteria strains.</title>
        <authorList>
            <person name="Klenk H.-P."/>
        </authorList>
    </citation>
    <scope>NUCLEOTIDE SEQUENCE [LARGE SCALE GENOMIC DNA]</scope>
    <source>
        <strain evidence="1 2">DSM 44230</strain>
    </source>
</reference>
<sequence>MMGFTGFGEHAVDFYDGLEADNSKAYWTDHKDTYDQDVRAPMLAMLAELEEEFGAGKLFRPYRDVRFSHDKSPYKTAAGALAGGELGESTYYVQISANGLMLAGGCYRLATDQVARYRTAVAEDRRGGELVKVLAKLTKAGWSVQGDVMKTRPRGVEADHPRLDLLRHRSLHASRAWEPGDYLHERECLTRVRKHWRALAPLTAWLADHVGPPSG</sequence>
<name>A0A7W7FXU7_9PSEU</name>
<dbReference type="InterPro" id="IPR015996">
    <property type="entry name" value="UCP028451"/>
</dbReference>
<dbReference type="PANTHER" id="PTHR36452">
    <property type="entry name" value="CHROMOSOME 12, WHOLE GENOME SHOTGUN SEQUENCE"/>
    <property type="match status" value="1"/>
</dbReference>
<dbReference type="Proteomes" id="UP000533598">
    <property type="component" value="Unassembled WGS sequence"/>
</dbReference>
<proteinExistence type="predicted"/>
<dbReference type="PANTHER" id="PTHR36452:SF1">
    <property type="entry name" value="DUF2461 DOMAIN-CONTAINING PROTEIN"/>
    <property type="match status" value="1"/>
</dbReference>
<dbReference type="NCBIfam" id="TIGR02453">
    <property type="entry name" value="TIGR02453 family protein"/>
    <property type="match status" value="1"/>
</dbReference>
<dbReference type="EMBL" id="JACHMH010000001">
    <property type="protein sequence ID" value="MBB4681682.1"/>
    <property type="molecule type" value="Genomic_DNA"/>
</dbReference>
<accession>A0A7W7FXU7</accession>
<dbReference type="PIRSF" id="PIRSF028451">
    <property type="entry name" value="UCP028451"/>
    <property type="match status" value="1"/>
</dbReference>
<evidence type="ECO:0000313" key="2">
    <source>
        <dbReference type="Proteomes" id="UP000533598"/>
    </source>
</evidence>
<comment type="caution">
    <text evidence="1">The sequence shown here is derived from an EMBL/GenBank/DDBJ whole genome shotgun (WGS) entry which is preliminary data.</text>
</comment>
<organism evidence="1 2">
    <name type="scientific">Crossiella cryophila</name>
    <dbReference type="NCBI Taxonomy" id="43355"/>
    <lineage>
        <taxon>Bacteria</taxon>
        <taxon>Bacillati</taxon>
        <taxon>Actinomycetota</taxon>
        <taxon>Actinomycetes</taxon>
        <taxon>Pseudonocardiales</taxon>
        <taxon>Pseudonocardiaceae</taxon>
        <taxon>Crossiella</taxon>
    </lineage>
</organism>
<gene>
    <name evidence="1" type="ORF">HNR67_007800</name>
</gene>
<dbReference type="InterPro" id="IPR012808">
    <property type="entry name" value="CHP02453"/>
</dbReference>
<evidence type="ECO:0000313" key="1">
    <source>
        <dbReference type="EMBL" id="MBB4681682.1"/>
    </source>
</evidence>
<keyword evidence="2" id="KW-1185">Reference proteome</keyword>